<sequence length="153" mass="16806">MIVEGTRAEGYARITWSRIPATACRATSMFDDQITGNIAHGVDLPSETFTTTTTNPGGAPLNTMDPVDHAILAFGFYAIALQEQNKRKRKARIWTRSLSTTVFQSREMNNGLGSFPMTRCPLKIGVFCNTVVDIPDARHAVASIRDCVIWASV</sequence>
<dbReference type="AlphaFoldDB" id="A0A5B7EXZ2"/>
<dbReference type="Proteomes" id="UP000324222">
    <property type="component" value="Unassembled WGS sequence"/>
</dbReference>
<reference evidence="1 2" key="1">
    <citation type="submission" date="2019-05" db="EMBL/GenBank/DDBJ databases">
        <title>Another draft genome of Portunus trituberculatus and its Hox gene families provides insights of decapod evolution.</title>
        <authorList>
            <person name="Jeong J.-H."/>
            <person name="Song I."/>
            <person name="Kim S."/>
            <person name="Choi T."/>
            <person name="Kim D."/>
            <person name="Ryu S."/>
            <person name="Kim W."/>
        </authorList>
    </citation>
    <scope>NUCLEOTIDE SEQUENCE [LARGE SCALE GENOMIC DNA]</scope>
    <source>
        <tissue evidence="1">Muscle</tissue>
    </source>
</reference>
<accession>A0A5B7EXZ2</accession>
<protein>
    <submittedName>
        <fullName evidence="1">Uncharacterized protein</fullName>
    </submittedName>
</protein>
<evidence type="ECO:0000313" key="1">
    <source>
        <dbReference type="EMBL" id="MPC38315.1"/>
    </source>
</evidence>
<organism evidence="1 2">
    <name type="scientific">Portunus trituberculatus</name>
    <name type="common">Swimming crab</name>
    <name type="synonym">Neptunus trituberculatus</name>
    <dbReference type="NCBI Taxonomy" id="210409"/>
    <lineage>
        <taxon>Eukaryota</taxon>
        <taxon>Metazoa</taxon>
        <taxon>Ecdysozoa</taxon>
        <taxon>Arthropoda</taxon>
        <taxon>Crustacea</taxon>
        <taxon>Multicrustacea</taxon>
        <taxon>Malacostraca</taxon>
        <taxon>Eumalacostraca</taxon>
        <taxon>Eucarida</taxon>
        <taxon>Decapoda</taxon>
        <taxon>Pleocyemata</taxon>
        <taxon>Brachyura</taxon>
        <taxon>Eubrachyura</taxon>
        <taxon>Portunoidea</taxon>
        <taxon>Portunidae</taxon>
        <taxon>Portuninae</taxon>
        <taxon>Portunus</taxon>
    </lineage>
</organism>
<gene>
    <name evidence="1" type="ORF">E2C01_031820</name>
</gene>
<name>A0A5B7EXZ2_PORTR</name>
<evidence type="ECO:0000313" key="2">
    <source>
        <dbReference type="Proteomes" id="UP000324222"/>
    </source>
</evidence>
<proteinExistence type="predicted"/>
<keyword evidence="2" id="KW-1185">Reference proteome</keyword>
<dbReference type="EMBL" id="VSRR010004037">
    <property type="protein sequence ID" value="MPC38315.1"/>
    <property type="molecule type" value="Genomic_DNA"/>
</dbReference>
<comment type="caution">
    <text evidence="1">The sequence shown here is derived from an EMBL/GenBank/DDBJ whole genome shotgun (WGS) entry which is preliminary data.</text>
</comment>